<dbReference type="Gene3D" id="3.80.10.10">
    <property type="entry name" value="Ribonuclease Inhibitor"/>
    <property type="match status" value="1"/>
</dbReference>
<feature type="domain" description="Cytochrome C Planctomycete-type" evidence="2">
    <location>
        <begin position="183"/>
        <end position="242"/>
    </location>
</feature>
<protein>
    <submittedName>
        <fullName evidence="4">Uncharacterized protein</fullName>
    </submittedName>
</protein>
<keyword evidence="5" id="KW-1185">Reference proteome</keyword>
<feature type="domain" description="DUF2231" evidence="3">
    <location>
        <begin position="15"/>
        <end position="139"/>
    </location>
</feature>
<proteinExistence type="predicted"/>
<dbReference type="InterPro" id="IPR019251">
    <property type="entry name" value="DUF2231_TM"/>
</dbReference>
<name>A0A3S0CPP0_9FLAO</name>
<dbReference type="AlphaFoldDB" id="A0A3S0CPP0"/>
<feature type="transmembrane region" description="Helical" evidence="1">
    <location>
        <begin position="51"/>
        <end position="71"/>
    </location>
</feature>
<dbReference type="InterPro" id="IPR036909">
    <property type="entry name" value="Cyt_c-like_dom_sf"/>
</dbReference>
<evidence type="ECO:0000259" key="2">
    <source>
        <dbReference type="Pfam" id="PF07635"/>
    </source>
</evidence>
<dbReference type="Proteomes" id="UP000267585">
    <property type="component" value="Unassembled WGS sequence"/>
</dbReference>
<feature type="transmembrane region" description="Helical" evidence="1">
    <location>
        <begin position="20"/>
        <end position="39"/>
    </location>
</feature>
<dbReference type="SUPFAM" id="SSF46626">
    <property type="entry name" value="Cytochrome c"/>
    <property type="match status" value="1"/>
</dbReference>
<accession>A0A3S0CPP0</accession>
<keyword evidence="1" id="KW-0472">Membrane</keyword>
<organism evidence="4 5">
    <name type="scientific">Arenibacter aquaticus</name>
    <dbReference type="NCBI Taxonomy" id="2489054"/>
    <lineage>
        <taxon>Bacteria</taxon>
        <taxon>Pseudomonadati</taxon>
        <taxon>Bacteroidota</taxon>
        <taxon>Flavobacteriia</taxon>
        <taxon>Flavobacteriales</taxon>
        <taxon>Flavobacteriaceae</taxon>
        <taxon>Arenibacter</taxon>
    </lineage>
</organism>
<dbReference type="EMBL" id="RQPJ01000002">
    <property type="protein sequence ID" value="RTE54343.1"/>
    <property type="molecule type" value="Genomic_DNA"/>
</dbReference>
<evidence type="ECO:0000259" key="3">
    <source>
        <dbReference type="Pfam" id="PF09990"/>
    </source>
</evidence>
<dbReference type="InterPro" id="IPR032675">
    <property type="entry name" value="LRR_dom_sf"/>
</dbReference>
<dbReference type="Pfam" id="PF09990">
    <property type="entry name" value="DUF2231"/>
    <property type="match status" value="1"/>
</dbReference>
<dbReference type="InterPro" id="IPR011429">
    <property type="entry name" value="Cyt_c_Planctomycete-type"/>
</dbReference>
<comment type="caution">
    <text evidence="4">The sequence shown here is derived from an EMBL/GenBank/DDBJ whole genome shotgun (WGS) entry which is preliminary data.</text>
</comment>
<evidence type="ECO:0000256" key="1">
    <source>
        <dbReference type="SAM" id="Phobius"/>
    </source>
</evidence>
<feature type="transmembrane region" description="Helical" evidence="1">
    <location>
        <begin position="113"/>
        <end position="134"/>
    </location>
</feature>
<sequence>MESSVPDFVLFIGRFHPLVVHLPIGFLFFAFILELYSHWKKHSAHSMAIEFALLAGAISAAVASVLGYMLSLSGDYDVSTLDTHFWFGTVTTIVTFFAWAIRSGKIDIGKFNVLKSKIAALTLVVVLVSVTGHYGGNLTHGSDYLVKYAPFGRTEKVVLPSIEHLGEATVYDYLVNPILDDKCIGCHNSSKKKGGLSLQDSTAIMRGGKNGDALIAGNAQKSELIRRTMLDPHHDDFMPPEGKTPLTEEEKSILSFWIEKGNADFKVAMADLEAPEEIISIASLMLGLEDKTGKSGIAMPIVDEVGTEVLKDIVAAGFKVRELVYGANVYEIVLPSKSVSSEKGDGLDVKLQKLLPIKNNILWLSLKDNFVQDRHMETIGQFKNLQKLEVEKNPITDAGVGYIASNESLTGLNLYQTQITASSFDIFAKMKALERVYVWGTTITEDQVANFQAYGEGPTIILGM</sequence>
<gene>
    <name evidence="4" type="ORF">EHW67_04025</name>
</gene>
<reference evidence="4 5" key="1">
    <citation type="submission" date="2018-11" db="EMBL/GenBank/DDBJ databases">
        <title>Arenibacter aquaticus sp.nov., a marine bacterium isolated from surface seawater in the South China Sea.</title>
        <authorList>
            <person name="Guo J."/>
            <person name="Sun J."/>
        </authorList>
    </citation>
    <scope>NUCLEOTIDE SEQUENCE [LARGE SCALE GENOMIC DNA]</scope>
    <source>
        <strain evidence="4 5">GUO666</strain>
    </source>
</reference>
<dbReference type="RefSeq" id="WP_126161075.1">
    <property type="nucleotide sequence ID" value="NZ_RQPJ01000002.1"/>
</dbReference>
<dbReference type="PANTHER" id="PTHR35889:SF3">
    <property type="entry name" value="F-BOX DOMAIN-CONTAINING PROTEIN"/>
    <property type="match status" value="1"/>
</dbReference>
<keyword evidence="1" id="KW-1133">Transmembrane helix</keyword>
<feature type="transmembrane region" description="Helical" evidence="1">
    <location>
        <begin position="83"/>
        <end position="101"/>
    </location>
</feature>
<evidence type="ECO:0000313" key="4">
    <source>
        <dbReference type="EMBL" id="RTE54343.1"/>
    </source>
</evidence>
<dbReference type="PANTHER" id="PTHR35889">
    <property type="entry name" value="CYCLOINULO-OLIGOSACCHARIDE FRUCTANOTRANSFERASE-RELATED"/>
    <property type="match status" value="1"/>
</dbReference>
<evidence type="ECO:0000313" key="5">
    <source>
        <dbReference type="Proteomes" id="UP000267585"/>
    </source>
</evidence>
<keyword evidence="1" id="KW-0812">Transmembrane</keyword>
<dbReference type="GO" id="GO:0020037">
    <property type="term" value="F:heme binding"/>
    <property type="evidence" value="ECO:0007669"/>
    <property type="project" value="InterPro"/>
</dbReference>
<dbReference type="SUPFAM" id="SSF52047">
    <property type="entry name" value="RNI-like"/>
    <property type="match status" value="1"/>
</dbReference>
<dbReference type="GO" id="GO:0009055">
    <property type="term" value="F:electron transfer activity"/>
    <property type="evidence" value="ECO:0007669"/>
    <property type="project" value="InterPro"/>
</dbReference>
<dbReference type="Pfam" id="PF07635">
    <property type="entry name" value="PSCyt1"/>
    <property type="match status" value="1"/>
</dbReference>
<dbReference type="OrthoDB" id="1099022at2"/>